<organism evidence="5 6">
    <name type="scientific">Marmoricola endophyticus</name>
    <dbReference type="NCBI Taxonomy" id="2040280"/>
    <lineage>
        <taxon>Bacteria</taxon>
        <taxon>Bacillati</taxon>
        <taxon>Actinomycetota</taxon>
        <taxon>Actinomycetes</taxon>
        <taxon>Propionibacteriales</taxon>
        <taxon>Nocardioidaceae</taxon>
        <taxon>Marmoricola</taxon>
    </lineage>
</organism>
<accession>A0A917BB62</accession>
<evidence type="ECO:0000259" key="3">
    <source>
        <dbReference type="Pfam" id="PF00501"/>
    </source>
</evidence>
<feature type="domain" description="AMP-binding enzyme C-terminal" evidence="4">
    <location>
        <begin position="424"/>
        <end position="498"/>
    </location>
</feature>
<dbReference type="PANTHER" id="PTHR43201">
    <property type="entry name" value="ACYL-COA SYNTHETASE"/>
    <property type="match status" value="1"/>
</dbReference>
<dbReference type="Pfam" id="PF00501">
    <property type="entry name" value="AMP-binding"/>
    <property type="match status" value="1"/>
</dbReference>
<reference evidence="5" key="1">
    <citation type="journal article" date="2014" name="Int. J. Syst. Evol. Microbiol.">
        <title>Complete genome sequence of Corynebacterium casei LMG S-19264T (=DSM 44701T), isolated from a smear-ripened cheese.</title>
        <authorList>
            <consortium name="US DOE Joint Genome Institute (JGI-PGF)"/>
            <person name="Walter F."/>
            <person name="Albersmeier A."/>
            <person name="Kalinowski J."/>
            <person name="Ruckert C."/>
        </authorList>
    </citation>
    <scope>NUCLEOTIDE SEQUENCE</scope>
    <source>
        <strain evidence="5">CGMCC 1.16067</strain>
    </source>
</reference>
<evidence type="ECO:0000259" key="4">
    <source>
        <dbReference type="Pfam" id="PF13193"/>
    </source>
</evidence>
<dbReference type="GO" id="GO:0031956">
    <property type="term" value="F:medium-chain fatty acid-CoA ligase activity"/>
    <property type="evidence" value="ECO:0007669"/>
    <property type="project" value="TreeGrafter"/>
</dbReference>
<keyword evidence="6" id="KW-1185">Reference proteome</keyword>
<dbReference type="InterPro" id="IPR020845">
    <property type="entry name" value="AMP-binding_CS"/>
</dbReference>
<dbReference type="AlphaFoldDB" id="A0A917BB62"/>
<dbReference type="Gene3D" id="3.40.50.12780">
    <property type="entry name" value="N-terminal domain of ligase-like"/>
    <property type="match status" value="1"/>
</dbReference>
<dbReference type="Proteomes" id="UP000649179">
    <property type="component" value="Unassembled WGS sequence"/>
</dbReference>
<dbReference type="SUPFAM" id="SSF56801">
    <property type="entry name" value="Acetyl-CoA synthetase-like"/>
    <property type="match status" value="1"/>
</dbReference>
<dbReference type="Gene3D" id="3.30.300.30">
    <property type="match status" value="1"/>
</dbReference>
<evidence type="ECO:0000256" key="2">
    <source>
        <dbReference type="ARBA" id="ARBA00022598"/>
    </source>
</evidence>
<dbReference type="InterPro" id="IPR045851">
    <property type="entry name" value="AMP-bd_C_sf"/>
</dbReference>
<dbReference type="InterPro" id="IPR025110">
    <property type="entry name" value="AMP-bd_C"/>
</dbReference>
<dbReference type="InterPro" id="IPR042099">
    <property type="entry name" value="ANL_N_sf"/>
</dbReference>
<protein>
    <submittedName>
        <fullName evidence="5">AMP-dependent synthetase</fullName>
    </submittedName>
</protein>
<comment type="caution">
    <text evidence="5">The sequence shown here is derived from an EMBL/GenBank/DDBJ whole genome shotgun (WGS) entry which is preliminary data.</text>
</comment>
<feature type="domain" description="AMP-dependent synthetase/ligase" evidence="3">
    <location>
        <begin position="22"/>
        <end position="373"/>
    </location>
</feature>
<dbReference type="PANTHER" id="PTHR43201:SF5">
    <property type="entry name" value="MEDIUM-CHAIN ACYL-COA LIGASE ACSF2, MITOCHONDRIAL"/>
    <property type="match status" value="1"/>
</dbReference>
<dbReference type="GO" id="GO:0006631">
    <property type="term" value="P:fatty acid metabolic process"/>
    <property type="evidence" value="ECO:0007669"/>
    <property type="project" value="TreeGrafter"/>
</dbReference>
<dbReference type="PROSITE" id="PS00455">
    <property type="entry name" value="AMP_BINDING"/>
    <property type="match status" value="1"/>
</dbReference>
<sequence>MLVLTQPRGSSLGRLAEVSEERFGADSTLLFEGRELTTAQLGERGRRFAAGLASLGVGPGDRVALCMANCPEVLETYRAIWRLGAVMTPLMFLLSADEIRHAVSDSGAKVLVTTPDQLDKVAIATDGLDVRLVVVGDVDRPGVTSYADLASGEEAPLADVDAADMAALLYTGGTTGRSKGVVLSHDALSSAAWNTVNTGLTSGLTVSLLPLPMAHVFGMMVSASALHAVQPQRTVLMRWFDAAEWVRLAEAEKVQSGAVVPTMLRLLLSQPLEEHDLSPLRRLGSGSAPLPPEVREEWARRVPHVEVVEGYGASETAAMATTTYPGRVRPGSVGEASSEVEIRIERLDGSGEAGPDEDGEVLVRHPGLMTGYWQDPEATAAAMTDGFFRTGDVGHLDADGFLFLVDRLKDVVIRSGFNVYPSDVEEALEKHPAVAVAAVVGRPDEAHGEEVVAFVQPRPDATVTPEELIAFGREHLSRAKYPREVHLVDAVPLTSIGKLDRKALRARL</sequence>
<reference evidence="5" key="2">
    <citation type="submission" date="2020-09" db="EMBL/GenBank/DDBJ databases">
        <authorList>
            <person name="Sun Q."/>
            <person name="Zhou Y."/>
        </authorList>
    </citation>
    <scope>NUCLEOTIDE SEQUENCE</scope>
    <source>
        <strain evidence="5">CGMCC 1.16067</strain>
    </source>
</reference>
<dbReference type="EMBL" id="BMKQ01000001">
    <property type="protein sequence ID" value="GGF32053.1"/>
    <property type="molecule type" value="Genomic_DNA"/>
</dbReference>
<keyword evidence="2" id="KW-0436">Ligase</keyword>
<dbReference type="Pfam" id="PF13193">
    <property type="entry name" value="AMP-binding_C"/>
    <property type="match status" value="1"/>
</dbReference>
<evidence type="ECO:0000313" key="6">
    <source>
        <dbReference type="Proteomes" id="UP000649179"/>
    </source>
</evidence>
<gene>
    <name evidence="5" type="ORF">GCM10011519_01790</name>
</gene>
<dbReference type="InterPro" id="IPR000873">
    <property type="entry name" value="AMP-dep_synth/lig_dom"/>
</dbReference>
<name>A0A917BB62_9ACTN</name>
<comment type="similarity">
    <text evidence="1">Belongs to the ATP-dependent AMP-binding enzyme family.</text>
</comment>
<proteinExistence type="inferred from homology"/>
<evidence type="ECO:0000256" key="1">
    <source>
        <dbReference type="ARBA" id="ARBA00006432"/>
    </source>
</evidence>
<evidence type="ECO:0000313" key="5">
    <source>
        <dbReference type="EMBL" id="GGF32053.1"/>
    </source>
</evidence>